<evidence type="ECO:0000313" key="1">
    <source>
        <dbReference type="EMBL" id="MFD2790240.1"/>
    </source>
</evidence>
<dbReference type="Proteomes" id="UP001597532">
    <property type="component" value="Unassembled WGS sequence"/>
</dbReference>
<name>A0ABW5VIE7_9FLAO</name>
<evidence type="ECO:0000313" key="2">
    <source>
        <dbReference type="Proteomes" id="UP001597532"/>
    </source>
</evidence>
<gene>
    <name evidence="1" type="ORF">ACFS1K_10730</name>
</gene>
<reference evidence="2" key="1">
    <citation type="journal article" date="2019" name="Int. J. Syst. Evol. Microbiol.">
        <title>The Global Catalogue of Microorganisms (GCM) 10K type strain sequencing project: providing services to taxonomists for standard genome sequencing and annotation.</title>
        <authorList>
            <consortium name="The Broad Institute Genomics Platform"/>
            <consortium name="The Broad Institute Genome Sequencing Center for Infectious Disease"/>
            <person name="Wu L."/>
            <person name="Ma J."/>
        </authorList>
    </citation>
    <scope>NUCLEOTIDE SEQUENCE [LARGE SCALE GENOMIC DNA]</scope>
    <source>
        <strain evidence="2">KCTC 52924</strain>
    </source>
</reference>
<protein>
    <submittedName>
        <fullName evidence="1">Uncharacterized protein</fullName>
    </submittedName>
</protein>
<proteinExistence type="predicted"/>
<accession>A0ABW5VIE7</accession>
<dbReference type="RefSeq" id="WP_251805742.1">
    <property type="nucleotide sequence ID" value="NZ_CP166679.1"/>
</dbReference>
<comment type="caution">
    <text evidence="1">The sequence shown here is derived from an EMBL/GenBank/DDBJ whole genome shotgun (WGS) entry which is preliminary data.</text>
</comment>
<dbReference type="PROSITE" id="PS51257">
    <property type="entry name" value="PROKAR_LIPOPROTEIN"/>
    <property type="match status" value="1"/>
</dbReference>
<dbReference type="EMBL" id="JBHUOK010000030">
    <property type="protein sequence ID" value="MFD2790240.1"/>
    <property type="molecule type" value="Genomic_DNA"/>
</dbReference>
<keyword evidence="2" id="KW-1185">Reference proteome</keyword>
<organism evidence="1 2">
    <name type="scientific">Arenibacter antarcticus</name>
    <dbReference type="NCBI Taxonomy" id="2040469"/>
    <lineage>
        <taxon>Bacteria</taxon>
        <taxon>Pseudomonadati</taxon>
        <taxon>Bacteroidota</taxon>
        <taxon>Flavobacteriia</taxon>
        <taxon>Flavobacteriales</taxon>
        <taxon>Flavobacteriaceae</taxon>
        <taxon>Arenibacter</taxon>
    </lineage>
</organism>
<sequence length="167" mass="19813">MKKLAILSLAAFLTTSCKGQENKKDDIQHLDSTELLVEQPKGRWKVDKKFDKQGNLIQYDSIYSWSSYGDLNSRIKQNPDSLLQSFRSKFYRNFSDIDTPRFGDLFAKDSLFAQQFFDDDFFNSQFGKDFMDIDKIREQMESMQQKFLERYQSEYESLENENPKDIE</sequence>